<dbReference type="EMBL" id="FN563149">
    <property type="protein sequence ID" value="CBH47746.1"/>
    <property type="molecule type" value="Genomic_DNA"/>
</dbReference>
<organism evidence="1">
    <name type="scientific">Rhodococcus hoagii (strain 103S)</name>
    <name type="common">Rhodococcus equi</name>
    <dbReference type="NCBI Taxonomy" id="685727"/>
    <lineage>
        <taxon>Bacteria</taxon>
        <taxon>Bacillati</taxon>
        <taxon>Actinomycetota</taxon>
        <taxon>Actinomycetes</taxon>
        <taxon>Mycobacteriales</taxon>
        <taxon>Nocardiaceae</taxon>
        <taxon>Prescottella</taxon>
    </lineage>
</organism>
<name>A0A3S5Y5E2_RHOH1</name>
<dbReference type="KEGG" id="req:REQ_16731"/>
<dbReference type="Proteomes" id="UP001154400">
    <property type="component" value="Chromosome"/>
</dbReference>
<sequence>MRVTAVIGLIGAGLLLAGCGSGSVSGDAEPAGVAGGEPVFSPCDDIPDDAIRALGFDPATEDRDIMGVKQPGWNICGWMGPGPGLSVFATTYTLDDVRGNEKNTDFQPVELSGRSAFSYRETSDVNRRSCDVAIGSSEGAALISVSYLGIDPVTEDPCLIAVRATRSLVDYLPA</sequence>
<evidence type="ECO:0000313" key="1">
    <source>
        <dbReference type="EMBL" id="CBH47746.1"/>
    </source>
</evidence>
<dbReference type="InterPro" id="IPR024520">
    <property type="entry name" value="DUF3558"/>
</dbReference>
<gene>
    <name evidence="1" type="ORF">REQ_16731</name>
</gene>
<reference evidence="1" key="1">
    <citation type="journal article" date="2010" name="PLoS Genet.">
        <title>The genome of a pathogenic rhodococcus: cooptive virulence underpinned by key gene acquisitions.</title>
        <authorList>
            <person name="Letek M."/>
            <person name="Gonzalez P."/>
            <person name="Macarthur I."/>
            <person name="Rodriguez H."/>
            <person name="Freeman T.C."/>
            <person name="Valero-Rello A."/>
            <person name="Blanco M."/>
            <person name="Buckley T."/>
            <person name="Cherevach I."/>
            <person name="Fahey R."/>
            <person name="Hapeshi A."/>
            <person name="Holdstock J."/>
            <person name="Leadon D."/>
            <person name="Navas J."/>
            <person name="Ocampo A."/>
            <person name="Quail M.A."/>
            <person name="Sanders M."/>
            <person name="Scortti M.M."/>
            <person name="Prescott J.F."/>
            <person name="Fogarty U."/>
            <person name="Meijer W.G."/>
            <person name="Parkhill J."/>
            <person name="Bentley S.D."/>
            <person name="Vazquez-Boland J.A."/>
        </authorList>
    </citation>
    <scope>NUCLEOTIDE SEQUENCE [LARGE SCALE GENOMIC DNA]</scope>
    <source>
        <strain evidence="1 2">103S</strain>
    </source>
</reference>
<protein>
    <submittedName>
        <fullName evidence="1">Secreted protein</fullName>
    </submittedName>
</protein>
<dbReference type="AlphaFoldDB" id="A0A3S5Y5E2"/>
<evidence type="ECO:0000313" key="2">
    <source>
        <dbReference type="Proteomes" id="UP000006892"/>
    </source>
</evidence>
<dbReference type="Pfam" id="PF12079">
    <property type="entry name" value="DUF3558"/>
    <property type="match status" value="1"/>
</dbReference>
<dbReference type="RefSeq" id="WP_013415578.1">
    <property type="nucleotide sequence ID" value="NC_014659.1"/>
</dbReference>
<dbReference type="PROSITE" id="PS51257">
    <property type="entry name" value="PROKAR_LIPOPROTEIN"/>
    <property type="match status" value="1"/>
</dbReference>
<accession>A0A3S5Y5E2</accession>
<proteinExistence type="predicted"/>